<evidence type="ECO:0000256" key="1">
    <source>
        <dbReference type="ARBA" id="ARBA00000707"/>
    </source>
</evidence>
<evidence type="ECO:0000256" key="6">
    <source>
        <dbReference type="ARBA" id="ARBA00022807"/>
    </source>
</evidence>
<comment type="catalytic activity">
    <reaction evidence="1">
        <text>Thiol-dependent hydrolysis of ester, thioester, amide, peptide and isopeptide bonds formed by the C-terminal Gly of ubiquitin (a 76-residue protein attached to proteins as an intracellular targeting signal).</text>
        <dbReference type="EC" id="3.4.19.12"/>
    </reaction>
</comment>
<dbReference type="InterPro" id="IPR051346">
    <property type="entry name" value="OTU_Deubiquitinase"/>
</dbReference>
<dbReference type="EMBL" id="VIGI01000014">
    <property type="protein sequence ID" value="KAB8291616.1"/>
    <property type="molecule type" value="Genomic_DNA"/>
</dbReference>
<feature type="region of interest" description="Disordered" evidence="7">
    <location>
        <begin position="1925"/>
        <end position="1955"/>
    </location>
</feature>
<keyword evidence="11" id="KW-1185">Reference proteome</keyword>
<dbReference type="EC" id="3.4.19.12" evidence="2"/>
<feature type="domain" description="DUF3645" evidence="9">
    <location>
        <begin position="1531"/>
        <end position="1563"/>
    </location>
</feature>
<evidence type="ECO:0000313" key="11">
    <source>
        <dbReference type="Proteomes" id="UP000326757"/>
    </source>
</evidence>
<dbReference type="PANTHER" id="PTHR13367:SF34">
    <property type="match status" value="1"/>
</dbReference>
<keyword evidence="4" id="KW-0833">Ubl conjugation pathway</keyword>
<keyword evidence="3" id="KW-0645">Protease</keyword>
<evidence type="ECO:0000256" key="4">
    <source>
        <dbReference type="ARBA" id="ARBA00022786"/>
    </source>
</evidence>
<sequence length="2272" mass="257756">METRILDLNRDEAFQLITQAAWQAGPSVCNLACRDSHQDLGKDYFGIHLLKALDTVISTVESNWQGSGAVRIVAMLTARLLSISSHGNVHKGCLQLLLRIRIITIAWTRDVVNMLHDCQDQNELELLKIRTLELALTCNGTFDVEICHLVTILDSIRSQQIFIESLITIHDRCPASTTKLPPITRMCLRRFERIAHRAEKILHDIVLKNNEGINSTIRYLWPGYEAGISWISLDSPNERWLKTSTTKSSGQKSLSVFLNILQGELLINGCPLTRLPRSYEAHATYQQIFGEKILDVIPSTMPGMVFETRKSISNQQVHFNMIGDELIIRTCKRRECFEVIPKHVLQNDFSNSFVENYIFMRNDESRIIQLRPLDLPWVSSHSGWQIEPSLHKHFCLSKGSNAVVDIRSPTAIAISAVLNSLENSSYIDMIFNEYDKQLEIRLPRFNLDFYNNFRDSKLASKQFRGMFVDKDQNIGTFTGLVNKLVLCNSDKSSRIVVIPDGEVSFTPHNDHVKVNINTGSREYCAYHDYRIDNQLGRLVDNGSLLTRLYKSQLHALTSDIIPDTLTGRTGTEEALEGLSSASLLSFYTLSSSEVELLLKLRDLTPQFVYYPPHQKSMQNISWAKLPTLSQHEAFGEKVDCILNYARSLAPFQEELSQTQEISQSNNRSVASLISKAMIRNAVNRVDGFGAERFTAGQDEEYQARDGSHDASRREAVYNIAKLVHSWPRCLNICKDLQGVMDSLPSAISGPGTNPTNVIGYDSKWLDPPTEFLPSNWYAIYQTLSASNESRDKYRIMIFLSTLAFSQKVDQVFIHSLLAFATNSSFRSIQLPQYEFFDLSKGSGPNEDTLTRIFNSETYSYRKTPANKLIRDQSETKLEAKARKKQIYNDCKERAVETAVKSLMIQWPTDIIFASTDTNCQSYIDVQNATDTAQLSFTAWFRNKEFKKSIMLIQAVLNNISPIDYTAAPTCIGHVNSTSKYNPIPTYIALTDLLQNQPPSFMNSEKLFQFRSLLITKILPPFDNDDQRKVSELLLELIQHTSGSFESQYCSHFKESVNALKEIPCAQLAPLASSYSFSDCLRQCQILVGTMYLGIQEQLMSSIEVFGKIESTTMLPRLTRVTILSLLAESHPIQLSREWRHAIVSFGLVLSTLQRLERLVACEGKNAELLMELSNPGHEGWYPFKYPDWLLLELENGILIRQDQAHIIKEMMDPSSGANSAMQLNMGLGKSSVIVPIVACALADKTKLCRVVVLRALSKQMMGLLVNKLGGMINRRIFFLPISRALQMNVEEAKQLREIYEACMYSGGVLLVQPEHLLSLELMGLELVLSGGKGADVGRIVNDTQAWLFKNSRDLLDESDEILNVRYELIYTVGRQKPIDLAHKRWMLVQRVLAVMSDCIQDIAKQYEDGLELEGLPQNGEFARLRILRPTVGDILIAHMAHLIVDQGLPTLSFFRFTKTDRNALLQFITDPKVDGKESLGVMQMAFATKSVEKDTTYDDTKKSLLVLRGLFAHGALQFAFSKRFRVDFGLDSKRSSLAIPYHGKDVPAARSEFSHPETTIILTCLCYYYQGLSESQAMECFRQLLKSDNSQGEYEKWTRNCPNVGSKFKQLSGVNLSDLGQWSENLYKHLRRSKQMIDFYLCHLVFPKEMKEFPKKISSSGWDIARTKTHPLTGFSGTNDSKYVLPLSIQQRDLPEQLSTNAEVLACLLRSENTIDFAIKSEKFNAEVLIDLAVTSKPTVRVILDVGAQVLELRNEEVARRWLSKLRGTEVQAAVFFDSTDELCILNHDGTMEPLIVSPFAKQMDRCVIYLDEAHTRGTDLKLPVDYRAIVTLGPDLNKDRLTQACMRMRKLGKGQSVVFCAPKEIQRKILECTQMTQSDQIEVKHVLLWSIKNTLKNIHKCVLPWAIQGKRHYERLRALNASPGIIPDSVQEPEEQSLEERYGLGKEESDESWLADTKPSTGMEYATELSNIRDKCSEFGFTSFAGANLHEEQERELQPEKEVEVQPEHAPCVPALIHILHPDVERLVVKGIMNPGLSSGFLPAFALFKSTSANNYFDISKWPGGLWITVDYKQTVEMSRFDDQDSFLRPAHWIVTFKQKHETCCVIFSPFEVQKLRHLIEKYKKVTLSIYSPRLSLSLRSFEGLNAHTVPPISPSWTIPPTIMQLNLFAGQLYLRSYNEYICLCQFLGLCYRAVQNDDIKIACDNFVTVSSRAAFDPVMNEVCPFEESPVGFLQRVFALRRKGQSFEDSHMGKILNGDLLMRKDFVEVED</sequence>
<feature type="compositionally biased region" description="Basic and acidic residues" evidence="7">
    <location>
        <begin position="1939"/>
        <end position="1948"/>
    </location>
</feature>
<accession>A0A5N6JTS0</accession>
<evidence type="ECO:0000256" key="7">
    <source>
        <dbReference type="SAM" id="MobiDB-lite"/>
    </source>
</evidence>
<evidence type="ECO:0000256" key="5">
    <source>
        <dbReference type="ARBA" id="ARBA00022801"/>
    </source>
</evidence>
<evidence type="ECO:0000259" key="8">
    <source>
        <dbReference type="Pfam" id="PF12340"/>
    </source>
</evidence>
<dbReference type="OrthoDB" id="3182339at2759"/>
<keyword evidence="6" id="KW-0788">Thiol protease</keyword>
<protein>
    <recommendedName>
        <fullName evidence="2">ubiquitinyl hydrolase 1</fullName>
        <ecNumber evidence="2">3.4.19.12</ecNumber>
    </recommendedName>
</protein>
<dbReference type="GO" id="GO:0004843">
    <property type="term" value="F:cysteine-type deubiquitinase activity"/>
    <property type="evidence" value="ECO:0007669"/>
    <property type="project" value="UniProtKB-EC"/>
</dbReference>
<comment type="caution">
    <text evidence="10">The sequence shown here is derived from an EMBL/GenBank/DDBJ whole genome shotgun (WGS) entry which is preliminary data.</text>
</comment>
<dbReference type="PANTHER" id="PTHR13367">
    <property type="entry name" value="UBIQUITIN THIOESTERASE"/>
    <property type="match status" value="1"/>
</dbReference>
<evidence type="ECO:0000313" key="10">
    <source>
        <dbReference type="EMBL" id="KAB8291616.1"/>
    </source>
</evidence>
<evidence type="ECO:0000256" key="2">
    <source>
        <dbReference type="ARBA" id="ARBA00012759"/>
    </source>
</evidence>
<gene>
    <name evidence="10" type="ORF">EYC80_006416</name>
</gene>
<feature type="domain" description="DUF3638" evidence="8">
    <location>
        <begin position="1177"/>
        <end position="1402"/>
    </location>
</feature>
<dbReference type="InterPro" id="IPR022099">
    <property type="entry name" value="DUF3638"/>
</dbReference>
<dbReference type="Pfam" id="PF12340">
    <property type="entry name" value="DUF3638"/>
    <property type="match status" value="1"/>
</dbReference>
<evidence type="ECO:0000259" key="9">
    <source>
        <dbReference type="Pfam" id="PF12359"/>
    </source>
</evidence>
<dbReference type="GO" id="GO:0006508">
    <property type="term" value="P:proteolysis"/>
    <property type="evidence" value="ECO:0007669"/>
    <property type="project" value="UniProtKB-KW"/>
</dbReference>
<evidence type="ECO:0000256" key="3">
    <source>
        <dbReference type="ARBA" id="ARBA00022670"/>
    </source>
</evidence>
<organism evidence="10 11">
    <name type="scientific">Monilinia laxa</name>
    <name type="common">Brown rot fungus</name>
    <name type="synonym">Sclerotinia laxa</name>
    <dbReference type="NCBI Taxonomy" id="61186"/>
    <lineage>
        <taxon>Eukaryota</taxon>
        <taxon>Fungi</taxon>
        <taxon>Dikarya</taxon>
        <taxon>Ascomycota</taxon>
        <taxon>Pezizomycotina</taxon>
        <taxon>Leotiomycetes</taxon>
        <taxon>Helotiales</taxon>
        <taxon>Sclerotiniaceae</taxon>
        <taxon>Monilinia</taxon>
    </lineage>
</organism>
<dbReference type="Proteomes" id="UP000326757">
    <property type="component" value="Unassembled WGS sequence"/>
</dbReference>
<dbReference type="InterPro" id="IPR022105">
    <property type="entry name" value="DUF3645"/>
</dbReference>
<name>A0A5N6JTS0_MONLA</name>
<dbReference type="Pfam" id="PF12359">
    <property type="entry name" value="DUF3645"/>
    <property type="match status" value="1"/>
</dbReference>
<proteinExistence type="predicted"/>
<reference evidence="10 11" key="1">
    <citation type="submission" date="2019-06" db="EMBL/GenBank/DDBJ databases">
        <title>Genome Sequence of the Brown Rot Fungal Pathogen Monilinia laxa.</title>
        <authorList>
            <person name="De Miccolis Angelini R.M."/>
            <person name="Landi L."/>
            <person name="Abate D."/>
            <person name="Pollastro S."/>
            <person name="Romanazzi G."/>
            <person name="Faretra F."/>
        </authorList>
    </citation>
    <scope>NUCLEOTIDE SEQUENCE [LARGE SCALE GENOMIC DNA]</scope>
    <source>
        <strain evidence="10 11">Mlax316</strain>
    </source>
</reference>
<keyword evidence="5" id="KW-0378">Hydrolase</keyword>